<gene>
    <name evidence="3" type="ORF">BCUE_0575</name>
</gene>
<dbReference type="Proteomes" id="UP000011563">
    <property type="component" value="Chromosome"/>
</dbReference>
<dbReference type="PANTHER" id="PTHR12901">
    <property type="entry name" value="SPERM PROTEIN HOMOLOG"/>
    <property type="match status" value="1"/>
</dbReference>
<dbReference type="SUPFAM" id="SSF55961">
    <property type="entry name" value="Bet v1-like"/>
    <property type="match status" value="1"/>
</dbReference>
<name>M1LW63_9PROT</name>
<feature type="domain" description="Coenzyme Q-binding protein COQ10 START" evidence="2">
    <location>
        <begin position="10"/>
        <end position="134"/>
    </location>
</feature>
<dbReference type="KEGG" id="kbt:BCUE_0575"/>
<keyword evidence="4" id="KW-1185">Reference proteome</keyword>
<protein>
    <submittedName>
        <fullName evidence="3">Coenzyme Q-binding protein</fullName>
    </submittedName>
</protein>
<dbReference type="EMBL" id="CP003807">
    <property type="protein sequence ID" value="AGF49767.1"/>
    <property type="molecule type" value="Genomic_DNA"/>
</dbReference>
<organism evidence="3 4">
    <name type="scientific">Candidatus Kinetoplastidibacterium blastocrithidiae TCC012E</name>
    <dbReference type="NCBI Taxonomy" id="1208922"/>
    <lineage>
        <taxon>Bacteria</taxon>
        <taxon>Pseudomonadati</taxon>
        <taxon>Pseudomonadota</taxon>
        <taxon>Betaproteobacteria</taxon>
        <taxon>Candidatus Kinetoplastidibacterium</taxon>
    </lineage>
</organism>
<sequence>MHKIYKSIVLPYSSSQMFDLVADIDKYQDFMPWCGGSKIEYHNDTQTKASIIMIIYGISNSFTTINRYNYPNKIDIELVDGPFSYLSGSWRFTEKFKDSCNVEFELEYSFSNKLLSMIISPVFSNIANSFIYKFQERASHIYGKKI</sequence>
<comment type="similarity">
    <text evidence="1">Belongs to the ribosome association toxin RatA family.</text>
</comment>
<evidence type="ECO:0000313" key="4">
    <source>
        <dbReference type="Proteomes" id="UP000011563"/>
    </source>
</evidence>
<proteinExistence type="inferred from homology"/>
<dbReference type="PATRIC" id="fig|1208922.3.peg.321"/>
<dbReference type="PANTHER" id="PTHR12901:SF10">
    <property type="entry name" value="COENZYME Q-BINDING PROTEIN COQ10, MITOCHONDRIAL"/>
    <property type="match status" value="1"/>
</dbReference>
<dbReference type="Gene3D" id="3.30.530.20">
    <property type="match status" value="1"/>
</dbReference>
<dbReference type="RefSeq" id="WP_015390015.1">
    <property type="nucleotide sequence ID" value="NC_020285.1"/>
</dbReference>
<dbReference type="AlphaFoldDB" id="M1LW63"/>
<dbReference type="Pfam" id="PF03364">
    <property type="entry name" value="Polyketide_cyc"/>
    <property type="match status" value="1"/>
</dbReference>
<evidence type="ECO:0000256" key="1">
    <source>
        <dbReference type="ARBA" id="ARBA00008918"/>
    </source>
</evidence>
<dbReference type="GO" id="GO:0045333">
    <property type="term" value="P:cellular respiration"/>
    <property type="evidence" value="ECO:0007669"/>
    <property type="project" value="InterPro"/>
</dbReference>
<accession>M1LW63</accession>
<reference evidence="3 4" key="1">
    <citation type="journal article" date="2013" name="Genome Biol. Evol.">
        <title>Genome evolution and phylogenomic analysis of candidatus kinetoplastibacterium, the betaproteobacterial endosymbionts of strigomonas and angomonas.</title>
        <authorList>
            <person name="Alves J.M."/>
            <person name="Serrano M.G."/>
            <person name="Maia da Silva F."/>
            <person name="Voegtly L.J."/>
            <person name="Matveyev A.V."/>
            <person name="Teixeira M.M."/>
            <person name="Camargo E.P."/>
            <person name="Buck G.A."/>
        </authorList>
    </citation>
    <scope>NUCLEOTIDE SEQUENCE [LARGE SCALE GENOMIC DNA]</scope>
    <source>
        <strain evidence="3 4">TCC012E</strain>
    </source>
</reference>
<evidence type="ECO:0000259" key="2">
    <source>
        <dbReference type="Pfam" id="PF03364"/>
    </source>
</evidence>
<evidence type="ECO:0000313" key="3">
    <source>
        <dbReference type="EMBL" id="AGF49767.1"/>
    </source>
</evidence>
<dbReference type="InterPro" id="IPR005031">
    <property type="entry name" value="COQ10_START"/>
</dbReference>
<dbReference type="InterPro" id="IPR023393">
    <property type="entry name" value="START-like_dom_sf"/>
</dbReference>
<dbReference type="HOGENOM" id="CLU_079653_3_1_4"/>
<dbReference type="CDD" id="cd07813">
    <property type="entry name" value="COQ10p_like"/>
    <property type="match status" value="1"/>
</dbReference>
<dbReference type="GO" id="GO:0048039">
    <property type="term" value="F:ubiquinone binding"/>
    <property type="evidence" value="ECO:0007669"/>
    <property type="project" value="InterPro"/>
</dbReference>
<dbReference type="InterPro" id="IPR044996">
    <property type="entry name" value="COQ10-like"/>
</dbReference>